<comment type="subcellular location">
    <subcellularLocation>
        <location evidence="1">Membrane</location>
        <topology evidence="1">Multi-pass membrane protein</topology>
    </subcellularLocation>
</comment>
<keyword evidence="2" id="KW-0813">Transport</keyword>
<feature type="transmembrane region" description="Helical" evidence="8">
    <location>
        <begin position="152"/>
        <end position="175"/>
    </location>
</feature>
<keyword evidence="6 8" id="KW-0472">Membrane</keyword>
<dbReference type="Proteomes" id="UP000267606">
    <property type="component" value="Unassembled WGS sequence"/>
</dbReference>
<evidence type="ECO:0000313" key="11">
    <source>
        <dbReference type="Proteomes" id="UP000267606"/>
    </source>
</evidence>
<dbReference type="InterPro" id="IPR013057">
    <property type="entry name" value="AA_transpt_TM"/>
</dbReference>
<accession>A0A183H9D8</accession>
<dbReference type="PANTHER" id="PTHR22950">
    <property type="entry name" value="AMINO ACID TRANSPORTER"/>
    <property type="match status" value="1"/>
</dbReference>
<dbReference type="WBParaSite" id="OFLC_0000409901-mRNA-1">
    <property type="protein sequence ID" value="OFLC_0000409901-mRNA-1"/>
    <property type="gene ID" value="OFLC_0000409901"/>
</dbReference>
<evidence type="ECO:0000256" key="6">
    <source>
        <dbReference type="ARBA" id="ARBA00023136"/>
    </source>
</evidence>
<dbReference type="STRING" id="387005.A0A183H9D8"/>
<organism evidence="12">
    <name type="scientific">Onchocerca flexuosa</name>
    <dbReference type="NCBI Taxonomy" id="387005"/>
    <lineage>
        <taxon>Eukaryota</taxon>
        <taxon>Metazoa</taxon>
        <taxon>Ecdysozoa</taxon>
        <taxon>Nematoda</taxon>
        <taxon>Chromadorea</taxon>
        <taxon>Rhabditida</taxon>
        <taxon>Spirurina</taxon>
        <taxon>Spiruromorpha</taxon>
        <taxon>Filarioidea</taxon>
        <taxon>Onchocercidae</taxon>
        <taxon>Onchocerca</taxon>
    </lineage>
</organism>
<feature type="transmembrane region" description="Helical" evidence="8">
    <location>
        <begin position="7"/>
        <end position="28"/>
    </location>
</feature>
<feature type="compositionally biased region" description="Basic and acidic residues" evidence="7">
    <location>
        <begin position="245"/>
        <end position="254"/>
    </location>
</feature>
<dbReference type="EMBL" id="UZAJ01002988">
    <property type="protein sequence ID" value="VDO38880.1"/>
    <property type="molecule type" value="Genomic_DNA"/>
</dbReference>
<evidence type="ECO:0000256" key="5">
    <source>
        <dbReference type="ARBA" id="ARBA00022989"/>
    </source>
</evidence>
<evidence type="ECO:0000259" key="9">
    <source>
        <dbReference type="Pfam" id="PF01490"/>
    </source>
</evidence>
<evidence type="ECO:0000256" key="4">
    <source>
        <dbReference type="ARBA" id="ARBA00022970"/>
    </source>
</evidence>
<sequence>MDMIVSGAVNICSSMYTAVGLFGYIAFYDVELYGDILLYLQNSLLTQLLKLAFMLSVAVSIPLMLFPGRIAFYNFLMKPDACEFAMLRVPSLIFISLTVFLLSSCLLVAVIVPNVEFILGITGATIGSLVTIIIPSLLFLSISRGIEQYRSLIFYAKVSIIIGSLMLIGSTWAVLHTEQETNVVDIILPKRIDDEKVEIALRHLEKNTFSERKQKEEAVRSRKGRKKKQSVEVVTNQETTTVSGEIKEQRKEQDKILKGQEMTVDKLKKHNEMLEKITVTMAGISKEDVNVKQTKEIKTG</sequence>
<feature type="transmembrane region" description="Helical" evidence="8">
    <location>
        <begin position="117"/>
        <end position="140"/>
    </location>
</feature>
<dbReference type="PANTHER" id="PTHR22950:SF646">
    <property type="entry name" value="SODIUM-COUPLED NEUTRAL AMINO ACID TRANSPORTER 10-RELATED"/>
    <property type="match status" value="1"/>
</dbReference>
<feature type="region of interest" description="Disordered" evidence="7">
    <location>
        <begin position="212"/>
        <end position="254"/>
    </location>
</feature>
<dbReference type="Pfam" id="PF01490">
    <property type="entry name" value="Aa_trans"/>
    <property type="match status" value="1"/>
</dbReference>
<evidence type="ECO:0000256" key="3">
    <source>
        <dbReference type="ARBA" id="ARBA00022692"/>
    </source>
</evidence>
<dbReference type="GO" id="GO:0016020">
    <property type="term" value="C:membrane"/>
    <property type="evidence" value="ECO:0007669"/>
    <property type="project" value="UniProtKB-SubCell"/>
</dbReference>
<name>A0A183H9D8_9BILA</name>
<protein>
    <submittedName>
        <fullName evidence="12">Aa_trans domain-containing protein</fullName>
    </submittedName>
</protein>
<evidence type="ECO:0000256" key="2">
    <source>
        <dbReference type="ARBA" id="ARBA00022448"/>
    </source>
</evidence>
<dbReference type="GO" id="GO:0015179">
    <property type="term" value="F:L-amino acid transmembrane transporter activity"/>
    <property type="evidence" value="ECO:0007669"/>
    <property type="project" value="TreeGrafter"/>
</dbReference>
<proteinExistence type="predicted"/>
<keyword evidence="11" id="KW-1185">Reference proteome</keyword>
<evidence type="ECO:0000313" key="12">
    <source>
        <dbReference type="WBParaSite" id="OFLC_0000409901-mRNA-1"/>
    </source>
</evidence>
<reference evidence="12" key="1">
    <citation type="submission" date="2016-06" db="UniProtKB">
        <authorList>
            <consortium name="WormBaseParasite"/>
        </authorList>
    </citation>
    <scope>IDENTIFICATION</scope>
</reference>
<evidence type="ECO:0000256" key="7">
    <source>
        <dbReference type="SAM" id="MobiDB-lite"/>
    </source>
</evidence>
<feature type="compositionally biased region" description="Low complexity" evidence="7">
    <location>
        <begin position="231"/>
        <end position="243"/>
    </location>
</feature>
<gene>
    <name evidence="10" type="ORF">OFLC_LOCUS4100</name>
</gene>
<keyword evidence="5 8" id="KW-1133">Transmembrane helix</keyword>
<evidence type="ECO:0000256" key="1">
    <source>
        <dbReference type="ARBA" id="ARBA00004141"/>
    </source>
</evidence>
<keyword evidence="4" id="KW-0029">Amino-acid transport</keyword>
<feature type="transmembrane region" description="Helical" evidence="8">
    <location>
        <begin position="87"/>
        <end position="111"/>
    </location>
</feature>
<dbReference type="AlphaFoldDB" id="A0A183H9D8"/>
<keyword evidence="3 8" id="KW-0812">Transmembrane</keyword>
<evidence type="ECO:0000256" key="8">
    <source>
        <dbReference type="SAM" id="Phobius"/>
    </source>
</evidence>
<evidence type="ECO:0000313" key="10">
    <source>
        <dbReference type="EMBL" id="VDO38880.1"/>
    </source>
</evidence>
<feature type="transmembrane region" description="Helical" evidence="8">
    <location>
        <begin position="48"/>
        <end position="66"/>
    </location>
</feature>
<reference evidence="10 11" key="2">
    <citation type="submission" date="2018-11" db="EMBL/GenBank/DDBJ databases">
        <authorList>
            <consortium name="Pathogen Informatics"/>
        </authorList>
    </citation>
    <scope>NUCLEOTIDE SEQUENCE [LARGE SCALE GENOMIC DNA]</scope>
</reference>
<feature type="domain" description="Amino acid transporter transmembrane" evidence="9">
    <location>
        <begin position="3"/>
        <end position="174"/>
    </location>
</feature>